<name>A0ABU8Y5U1_9MICO</name>
<dbReference type="Proteomes" id="UP001370299">
    <property type="component" value="Unassembled WGS sequence"/>
</dbReference>
<organism evidence="2 3">
    <name type="scientific">Curtobacterium citreum</name>
    <dbReference type="NCBI Taxonomy" id="2036"/>
    <lineage>
        <taxon>Bacteria</taxon>
        <taxon>Bacillati</taxon>
        <taxon>Actinomycetota</taxon>
        <taxon>Actinomycetes</taxon>
        <taxon>Micrococcales</taxon>
        <taxon>Microbacteriaceae</taxon>
        <taxon>Curtobacterium</taxon>
    </lineage>
</organism>
<protein>
    <submittedName>
        <fullName evidence="2">SGNH/GDSL hydrolase family protein</fullName>
    </submittedName>
</protein>
<dbReference type="Pfam" id="PF13472">
    <property type="entry name" value="Lipase_GDSL_2"/>
    <property type="match status" value="1"/>
</dbReference>
<keyword evidence="2" id="KW-0378">Hydrolase</keyword>
<dbReference type="GO" id="GO:0016787">
    <property type="term" value="F:hydrolase activity"/>
    <property type="evidence" value="ECO:0007669"/>
    <property type="project" value="UniProtKB-KW"/>
</dbReference>
<reference evidence="2 3" key="1">
    <citation type="submission" date="2024-03" db="EMBL/GenBank/DDBJ databases">
        <title>Whole genomes of four grape xylem sap localized bacterial endophytes.</title>
        <authorList>
            <person name="Kumar G."/>
            <person name="Savka M.A."/>
        </authorList>
    </citation>
    <scope>NUCLEOTIDE SEQUENCE [LARGE SCALE GENOMIC DNA]</scope>
    <source>
        <strain evidence="2 3">RIT_GXS8</strain>
    </source>
</reference>
<proteinExistence type="predicted"/>
<dbReference type="PROSITE" id="PS51257">
    <property type="entry name" value="PROKAR_LIPOPROTEIN"/>
    <property type="match status" value="1"/>
</dbReference>
<dbReference type="RefSeq" id="WP_185021297.1">
    <property type="nucleotide sequence ID" value="NZ_JBBKAP010000047.1"/>
</dbReference>
<sequence>MARRLLPGIALGAMALGVSGLLVILPTVSSACQPVTTSASVSSAQVADAIAPGSDVLIVGDSYTSGRGSTSGVDGWAQDLVADRHWDATIDGYPGTGYVDTGRTGSSHYTFGPRLERHAEDVDPQLVIVQGSQNDWLVDSSTLQARVEKTLRDAEQTWPDAVVVALGPSAPLPWAKSTVGVAASVSAGAAAAGVPYIDALAGQWFTAANSPGYAAIDGGHLNDAGYQYLADRVSESLDALAAPGDERCA</sequence>
<dbReference type="Gene3D" id="3.40.50.1110">
    <property type="entry name" value="SGNH hydrolase"/>
    <property type="match status" value="1"/>
</dbReference>
<evidence type="ECO:0000313" key="3">
    <source>
        <dbReference type="Proteomes" id="UP001370299"/>
    </source>
</evidence>
<evidence type="ECO:0000313" key="2">
    <source>
        <dbReference type="EMBL" id="MEK0170186.1"/>
    </source>
</evidence>
<dbReference type="CDD" id="cd00229">
    <property type="entry name" value="SGNH_hydrolase"/>
    <property type="match status" value="1"/>
</dbReference>
<dbReference type="SUPFAM" id="SSF52266">
    <property type="entry name" value="SGNH hydrolase"/>
    <property type="match status" value="1"/>
</dbReference>
<feature type="domain" description="SGNH hydrolase-type esterase" evidence="1">
    <location>
        <begin position="59"/>
        <end position="227"/>
    </location>
</feature>
<accession>A0ABU8Y5U1</accession>
<dbReference type="InterPro" id="IPR036514">
    <property type="entry name" value="SGNH_hydro_sf"/>
</dbReference>
<dbReference type="InterPro" id="IPR013830">
    <property type="entry name" value="SGNH_hydro"/>
</dbReference>
<dbReference type="EMBL" id="JBBLYY010000013">
    <property type="protein sequence ID" value="MEK0170186.1"/>
    <property type="molecule type" value="Genomic_DNA"/>
</dbReference>
<evidence type="ECO:0000259" key="1">
    <source>
        <dbReference type="Pfam" id="PF13472"/>
    </source>
</evidence>
<comment type="caution">
    <text evidence="2">The sequence shown here is derived from an EMBL/GenBank/DDBJ whole genome shotgun (WGS) entry which is preliminary data.</text>
</comment>
<gene>
    <name evidence="2" type="ORF">WMN62_01755</name>
</gene>
<keyword evidence="3" id="KW-1185">Reference proteome</keyword>